<dbReference type="AlphaFoldDB" id="A0A699X2I8"/>
<dbReference type="AntiFam" id="ANF00204">
    <property type="entry name" value="Shadow ORF (opposite rpsA)"/>
</dbReference>
<evidence type="ECO:0000313" key="1">
    <source>
        <dbReference type="EMBL" id="GFD53975.1"/>
    </source>
</evidence>
<dbReference type="EMBL" id="BKCJ011800762">
    <property type="protein sequence ID" value="GFD53975.1"/>
    <property type="molecule type" value="Genomic_DNA"/>
</dbReference>
<reference evidence="1" key="1">
    <citation type="journal article" date="2019" name="Sci. Rep.">
        <title>Draft genome of Tanacetum cinerariifolium, the natural source of mosquito coil.</title>
        <authorList>
            <person name="Yamashiro T."/>
            <person name="Shiraishi A."/>
            <person name="Satake H."/>
            <person name="Nakayama K."/>
        </authorList>
    </citation>
    <scope>NUCLEOTIDE SEQUENCE</scope>
</reference>
<protein>
    <submittedName>
        <fullName evidence="1">Uncharacterized protein</fullName>
    </submittedName>
</protein>
<feature type="non-terminal residue" evidence="1">
    <location>
        <position position="1"/>
    </location>
</feature>
<gene>
    <name evidence="1" type="ORF">Tci_925944</name>
</gene>
<sequence length="99" mass="10653">DADDLHLHRVADVDHLGRVVDALVAQVGDVEQAIDAAEVNERTVIGDVLDDAVDDLALGQAHDQARTLLGAGLFEHGATRHHDVAALAVHLEDLERLRD</sequence>
<accession>A0A699X2I8</accession>
<feature type="non-terminal residue" evidence="1">
    <location>
        <position position="99"/>
    </location>
</feature>
<name>A0A699X2I8_TANCI</name>
<organism evidence="1">
    <name type="scientific">Tanacetum cinerariifolium</name>
    <name type="common">Dalmatian daisy</name>
    <name type="synonym">Chrysanthemum cinerariifolium</name>
    <dbReference type="NCBI Taxonomy" id="118510"/>
    <lineage>
        <taxon>Eukaryota</taxon>
        <taxon>Viridiplantae</taxon>
        <taxon>Streptophyta</taxon>
        <taxon>Embryophyta</taxon>
        <taxon>Tracheophyta</taxon>
        <taxon>Spermatophyta</taxon>
        <taxon>Magnoliopsida</taxon>
        <taxon>eudicotyledons</taxon>
        <taxon>Gunneridae</taxon>
        <taxon>Pentapetalae</taxon>
        <taxon>asterids</taxon>
        <taxon>campanulids</taxon>
        <taxon>Asterales</taxon>
        <taxon>Asteraceae</taxon>
        <taxon>Asteroideae</taxon>
        <taxon>Anthemideae</taxon>
        <taxon>Anthemidinae</taxon>
        <taxon>Tanacetum</taxon>
    </lineage>
</organism>
<comment type="caution">
    <text evidence="1">The sequence shown here is derived from an EMBL/GenBank/DDBJ whole genome shotgun (WGS) entry which is preliminary data.</text>
</comment>
<proteinExistence type="predicted"/>